<proteinExistence type="predicted"/>
<comment type="caution">
    <text evidence="2">The sequence shown here is derived from an EMBL/GenBank/DDBJ whole genome shotgun (WGS) entry which is preliminary data.</text>
</comment>
<dbReference type="Pfam" id="PF04970">
    <property type="entry name" value="LRAT"/>
    <property type="match status" value="1"/>
</dbReference>
<feature type="non-terminal residue" evidence="2">
    <location>
        <position position="172"/>
    </location>
</feature>
<keyword evidence="3" id="KW-1185">Reference proteome</keyword>
<evidence type="ECO:0000313" key="3">
    <source>
        <dbReference type="Proteomes" id="UP000789508"/>
    </source>
</evidence>
<name>A0A9N9JAA5_9GLOM</name>
<dbReference type="PROSITE" id="PS51934">
    <property type="entry name" value="LRAT"/>
    <property type="match status" value="1"/>
</dbReference>
<gene>
    <name evidence="2" type="ORF">ALEPTO_LOCUS14157</name>
</gene>
<evidence type="ECO:0000313" key="2">
    <source>
        <dbReference type="EMBL" id="CAG8771389.1"/>
    </source>
</evidence>
<dbReference type="OrthoDB" id="2444094at2759"/>
<feature type="domain" description="LRAT" evidence="1">
    <location>
        <begin position="1"/>
        <end position="36"/>
    </location>
</feature>
<dbReference type="InterPro" id="IPR007053">
    <property type="entry name" value="LRAT_dom"/>
</dbReference>
<reference evidence="2" key="1">
    <citation type="submission" date="2021-06" db="EMBL/GenBank/DDBJ databases">
        <authorList>
            <person name="Kallberg Y."/>
            <person name="Tangrot J."/>
            <person name="Rosling A."/>
        </authorList>
    </citation>
    <scope>NUCLEOTIDE SEQUENCE</scope>
    <source>
        <strain evidence="2">FL130A</strain>
    </source>
</reference>
<protein>
    <submittedName>
        <fullName evidence="2">2112_t:CDS:1</fullName>
    </submittedName>
</protein>
<dbReference type="EMBL" id="CAJVPS010052660">
    <property type="protein sequence ID" value="CAG8771389.1"/>
    <property type="molecule type" value="Genomic_DNA"/>
</dbReference>
<organism evidence="2 3">
    <name type="scientific">Ambispora leptoticha</name>
    <dbReference type="NCBI Taxonomy" id="144679"/>
    <lineage>
        <taxon>Eukaryota</taxon>
        <taxon>Fungi</taxon>
        <taxon>Fungi incertae sedis</taxon>
        <taxon>Mucoromycota</taxon>
        <taxon>Glomeromycotina</taxon>
        <taxon>Glomeromycetes</taxon>
        <taxon>Archaeosporales</taxon>
        <taxon>Ambisporaceae</taxon>
        <taxon>Ambispora</taxon>
    </lineage>
</organism>
<accession>A0A9N9JAA5</accession>
<dbReference type="AlphaFoldDB" id="A0A9N9JAA5"/>
<dbReference type="Gene3D" id="3.90.1720.10">
    <property type="entry name" value="endopeptidase domain like (from Nostoc punctiforme)"/>
    <property type="match status" value="1"/>
</dbReference>
<evidence type="ECO:0000259" key="1">
    <source>
        <dbReference type="PROSITE" id="PS51934"/>
    </source>
</evidence>
<dbReference type="Proteomes" id="UP000789508">
    <property type="component" value="Unassembled WGS sequence"/>
</dbReference>
<sequence>VDYGKNKKGEGSYSVFKNNCEHLADLCVYGLKISAQIVNFKGEIPPVYYSKVDLESKIEESERLLNNLTSEDTEKNCTKYVSKLQKIFQGARTNYIKGNYPNDSSTRKEDIDHSKIKKKLAIAKKLSNFLSSDNSYGDKLKKLKDSLPNLQENIEGFGQFYEIDEIEKIASD</sequence>